<organism evidence="1 2">
    <name type="scientific">Araneus ventricosus</name>
    <name type="common">Orbweaver spider</name>
    <name type="synonym">Epeira ventricosa</name>
    <dbReference type="NCBI Taxonomy" id="182803"/>
    <lineage>
        <taxon>Eukaryota</taxon>
        <taxon>Metazoa</taxon>
        <taxon>Ecdysozoa</taxon>
        <taxon>Arthropoda</taxon>
        <taxon>Chelicerata</taxon>
        <taxon>Arachnida</taxon>
        <taxon>Araneae</taxon>
        <taxon>Araneomorphae</taxon>
        <taxon>Entelegynae</taxon>
        <taxon>Araneoidea</taxon>
        <taxon>Araneidae</taxon>
        <taxon>Araneus</taxon>
    </lineage>
</organism>
<accession>A0A4Y2IXR5</accession>
<evidence type="ECO:0000313" key="1">
    <source>
        <dbReference type="EMBL" id="GBM82607.1"/>
    </source>
</evidence>
<dbReference type="AlphaFoldDB" id="A0A4Y2IXR5"/>
<protein>
    <submittedName>
        <fullName evidence="1">Uncharacterized protein</fullName>
    </submittedName>
</protein>
<proteinExistence type="predicted"/>
<name>A0A4Y2IXR5_ARAVE</name>
<sequence>MQRRQLPQACGVPGLSVCLLFQALPLKNTEPALEMRMGRKTGAPLLPTAMEATSSPQEWRKSRWKRVRDWKWCKQGWTKEFVWKNLILEIQSLTKLVKNGFRFHQK</sequence>
<evidence type="ECO:0000313" key="2">
    <source>
        <dbReference type="Proteomes" id="UP000499080"/>
    </source>
</evidence>
<dbReference type="Proteomes" id="UP000499080">
    <property type="component" value="Unassembled WGS sequence"/>
</dbReference>
<comment type="caution">
    <text evidence="1">The sequence shown here is derived from an EMBL/GenBank/DDBJ whole genome shotgun (WGS) entry which is preliminary data.</text>
</comment>
<gene>
    <name evidence="1" type="ORF">AVEN_255411_1</name>
</gene>
<dbReference type="EMBL" id="BGPR01003021">
    <property type="protein sequence ID" value="GBM82607.1"/>
    <property type="molecule type" value="Genomic_DNA"/>
</dbReference>
<reference evidence="1 2" key="1">
    <citation type="journal article" date="2019" name="Sci. Rep.">
        <title>Orb-weaving spider Araneus ventricosus genome elucidates the spidroin gene catalogue.</title>
        <authorList>
            <person name="Kono N."/>
            <person name="Nakamura H."/>
            <person name="Ohtoshi R."/>
            <person name="Moran D.A.P."/>
            <person name="Shinohara A."/>
            <person name="Yoshida Y."/>
            <person name="Fujiwara M."/>
            <person name="Mori M."/>
            <person name="Tomita M."/>
            <person name="Arakawa K."/>
        </authorList>
    </citation>
    <scope>NUCLEOTIDE SEQUENCE [LARGE SCALE GENOMIC DNA]</scope>
</reference>
<keyword evidence="2" id="KW-1185">Reference proteome</keyword>